<organism evidence="2 3">
    <name type="scientific">Ambispora leptoticha</name>
    <dbReference type="NCBI Taxonomy" id="144679"/>
    <lineage>
        <taxon>Eukaryota</taxon>
        <taxon>Fungi</taxon>
        <taxon>Fungi incertae sedis</taxon>
        <taxon>Mucoromycota</taxon>
        <taxon>Glomeromycotina</taxon>
        <taxon>Glomeromycetes</taxon>
        <taxon>Archaeosporales</taxon>
        <taxon>Ambisporaceae</taxon>
        <taxon>Ambispora</taxon>
    </lineage>
</organism>
<proteinExistence type="predicted"/>
<name>A0A9N8Z972_9GLOM</name>
<dbReference type="Proteomes" id="UP000789508">
    <property type="component" value="Unassembled WGS sequence"/>
</dbReference>
<comment type="caution">
    <text evidence="2">The sequence shown here is derived from an EMBL/GenBank/DDBJ whole genome shotgun (WGS) entry which is preliminary data.</text>
</comment>
<evidence type="ECO:0000313" key="2">
    <source>
        <dbReference type="EMBL" id="CAG8484562.1"/>
    </source>
</evidence>
<reference evidence="2" key="1">
    <citation type="submission" date="2021-06" db="EMBL/GenBank/DDBJ databases">
        <authorList>
            <person name="Kallberg Y."/>
            <person name="Tangrot J."/>
            <person name="Rosling A."/>
        </authorList>
    </citation>
    <scope>NUCLEOTIDE SEQUENCE</scope>
    <source>
        <strain evidence="2">FL130A</strain>
    </source>
</reference>
<feature type="compositionally biased region" description="Polar residues" evidence="1">
    <location>
        <begin position="73"/>
        <end position="83"/>
    </location>
</feature>
<feature type="region of interest" description="Disordered" evidence="1">
    <location>
        <begin position="1"/>
        <end position="20"/>
    </location>
</feature>
<protein>
    <submittedName>
        <fullName evidence="2">10031_t:CDS:1</fullName>
    </submittedName>
</protein>
<feature type="compositionally biased region" description="Polar residues" evidence="1">
    <location>
        <begin position="1"/>
        <end position="13"/>
    </location>
</feature>
<sequence>MSISTSASSLQQKNFDEFEDDREEILTIKSSLSSSNNNSRRSSNNSYCVQDVISYHHQQSASLSQSHTDNDKNINQIRSNSLTRKAATTIAAKDSYHYNELIKSSQHRSCNNTNNFTGSNRTTKSPLRLTLVESVSATVVGSEE</sequence>
<evidence type="ECO:0000256" key="1">
    <source>
        <dbReference type="SAM" id="MobiDB-lite"/>
    </source>
</evidence>
<feature type="region of interest" description="Disordered" evidence="1">
    <location>
        <begin position="58"/>
        <end position="83"/>
    </location>
</feature>
<feature type="non-terminal residue" evidence="2">
    <location>
        <position position="1"/>
    </location>
</feature>
<accession>A0A9N8Z972</accession>
<evidence type="ECO:0000313" key="3">
    <source>
        <dbReference type="Proteomes" id="UP000789508"/>
    </source>
</evidence>
<keyword evidence="3" id="KW-1185">Reference proteome</keyword>
<gene>
    <name evidence="2" type="ORF">ALEPTO_LOCUS2665</name>
</gene>
<dbReference type="EMBL" id="CAJVPS010000414">
    <property type="protein sequence ID" value="CAG8484562.1"/>
    <property type="molecule type" value="Genomic_DNA"/>
</dbReference>
<dbReference type="AlphaFoldDB" id="A0A9N8Z972"/>
<feature type="compositionally biased region" description="Low complexity" evidence="1">
    <location>
        <begin position="58"/>
        <end position="67"/>
    </location>
</feature>